<organism evidence="2 3">
    <name type="scientific">Listeria floridensis FSL S10-1187</name>
    <dbReference type="NCBI Taxonomy" id="1265817"/>
    <lineage>
        <taxon>Bacteria</taxon>
        <taxon>Bacillati</taxon>
        <taxon>Bacillota</taxon>
        <taxon>Bacilli</taxon>
        <taxon>Bacillales</taxon>
        <taxon>Listeriaceae</taxon>
        <taxon>Listeria</taxon>
    </lineage>
</organism>
<keyword evidence="1" id="KW-0812">Transmembrane</keyword>
<feature type="transmembrane region" description="Helical" evidence="1">
    <location>
        <begin position="132"/>
        <end position="155"/>
    </location>
</feature>
<feature type="transmembrane region" description="Helical" evidence="1">
    <location>
        <begin position="31"/>
        <end position="50"/>
    </location>
</feature>
<dbReference type="EMBL" id="AODF01000001">
    <property type="protein sequence ID" value="EUJ33784.1"/>
    <property type="molecule type" value="Genomic_DNA"/>
</dbReference>
<dbReference type="Proteomes" id="UP000019249">
    <property type="component" value="Unassembled WGS sequence"/>
</dbReference>
<name>A0ABP3B1M4_9LIST</name>
<accession>A0ABP3B1M4</accession>
<feature type="transmembrane region" description="Helical" evidence="1">
    <location>
        <begin position="62"/>
        <end position="84"/>
    </location>
</feature>
<protein>
    <submittedName>
        <fullName evidence="2">Uncharacterized protein</fullName>
    </submittedName>
</protein>
<evidence type="ECO:0000313" key="2">
    <source>
        <dbReference type="EMBL" id="EUJ33784.1"/>
    </source>
</evidence>
<evidence type="ECO:0000313" key="3">
    <source>
        <dbReference type="Proteomes" id="UP000019249"/>
    </source>
</evidence>
<reference evidence="2 3" key="1">
    <citation type="journal article" date="2014" name="Int. J. Syst. Evol. Microbiol.">
        <title>Listeria floridensis sp. nov., Listeria aquatica sp. nov., Listeria cornellensis sp. nov., Listeria riparia sp. nov. and Listeria grandensis sp. nov., from agricultural and natural environments.</title>
        <authorList>
            <person name="den Bakker H.C."/>
            <person name="Warchocki S."/>
            <person name="Wright E.M."/>
            <person name="Allred A.F."/>
            <person name="Ahlstrom C."/>
            <person name="Manuel C.S."/>
            <person name="Stasiewicz M.J."/>
            <person name="Burrell A."/>
            <person name="Roof S."/>
            <person name="Strawn L."/>
            <person name="Fortes E.D."/>
            <person name="Nightingale K.K."/>
            <person name="Kephart D."/>
            <person name="Wiedmann M."/>
        </authorList>
    </citation>
    <scope>NUCLEOTIDE SEQUENCE [LARGE SCALE GENOMIC DNA]</scope>
    <source>
        <strain evidence="2 3">FSL S10-1187</strain>
    </source>
</reference>
<keyword evidence="1" id="KW-0472">Membrane</keyword>
<keyword evidence="3" id="KW-1185">Reference proteome</keyword>
<proteinExistence type="predicted"/>
<comment type="caution">
    <text evidence="2">The sequence shown here is derived from an EMBL/GenBank/DDBJ whole genome shotgun (WGS) entry which is preliminary data.</text>
</comment>
<evidence type="ECO:0000256" key="1">
    <source>
        <dbReference type="SAM" id="Phobius"/>
    </source>
</evidence>
<sequence length="158" mass="18291">MFCRLMGKWQFYTKTNSEGGEKMKKYVIKRFFSTLIIFVFIYFLSLLIQGEKLSKMDFSDSSATLIAVTIGAIFGILTLGRKLQRDYQEERERRDENFYRRRGKMTYSIVMALILAVPTAIIIAGFSGVEYISLRMLAAIILVVLLICFIFSDILDFK</sequence>
<keyword evidence="1" id="KW-1133">Transmembrane helix</keyword>
<gene>
    <name evidence="2" type="ORF">MFLO_01090</name>
</gene>
<feature type="transmembrane region" description="Helical" evidence="1">
    <location>
        <begin position="105"/>
        <end position="126"/>
    </location>
</feature>